<dbReference type="PANTHER" id="PTHR46915:SF1">
    <property type="entry name" value="UBIQUITIN-LIKE PROTEASE FAMILY PROFILE DOMAIN-CONTAINING PROTEIN"/>
    <property type="match status" value="1"/>
</dbReference>
<gene>
    <name evidence="7" type="ORF">URODEC1_LOCUS94830</name>
</gene>
<evidence type="ECO:0000256" key="5">
    <source>
        <dbReference type="SAM" id="MobiDB-lite"/>
    </source>
</evidence>
<proteinExistence type="inferred from homology"/>
<dbReference type="PROSITE" id="PS50600">
    <property type="entry name" value="ULP_PROTEASE"/>
    <property type="match status" value="1"/>
</dbReference>
<evidence type="ECO:0000313" key="8">
    <source>
        <dbReference type="Proteomes" id="UP001497457"/>
    </source>
</evidence>
<evidence type="ECO:0000256" key="1">
    <source>
        <dbReference type="ARBA" id="ARBA00005234"/>
    </source>
</evidence>
<dbReference type="SUPFAM" id="SSF54001">
    <property type="entry name" value="Cysteine proteinases"/>
    <property type="match status" value="1"/>
</dbReference>
<feature type="compositionally biased region" description="Acidic residues" evidence="5">
    <location>
        <begin position="378"/>
        <end position="390"/>
    </location>
</feature>
<feature type="compositionally biased region" description="Low complexity" evidence="5">
    <location>
        <begin position="467"/>
        <end position="480"/>
    </location>
</feature>
<dbReference type="GO" id="GO:0016926">
    <property type="term" value="P:protein desumoylation"/>
    <property type="evidence" value="ECO:0007669"/>
    <property type="project" value="UniProtKB-ARBA"/>
</dbReference>
<evidence type="ECO:0000256" key="4">
    <source>
        <dbReference type="ARBA" id="ARBA00022807"/>
    </source>
</evidence>
<dbReference type="Proteomes" id="UP001497457">
    <property type="component" value="Chromosome 4rd"/>
</dbReference>
<evidence type="ECO:0000259" key="6">
    <source>
        <dbReference type="PROSITE" id="PS50600"/>
    </source>
</evidence>
<keyword evidence="3" id="KW-0378">Hydrolase</keyword>
<sequence length="538" mass="59757">MYSSQPCSKSGKQRRLHASDSEESDDGKCQRSGNFSFSRITKRRKEQLQDLSSVYSRKVQNVVLLDDEDMQAEGEVNCEMSDRRNELKIYYPSRDDPEAVELTSSDINCLDPGAYLSSPVINYYIQKIKRATLHSEDCRNKFYIFNTYFYGKLEEALDRPDDFSKLRRWWKGVNIFHRPYIILPIHGMAHWSLVIICMPGISGPIILHLDSLGMHRSTKILKTVGGYLVKEWQELKKDPSPDTSVSETIWEDLPSTIREKVQVPQQNNAYDCGVFMLYYIERFIREAPERFTIDKLDMFNCSWFKPEDASELRQRIRELLLEEFESARLENAMSGAASDGSDIEDSIKGGQLYADAPSDSSEMAVELGNTGKSSEGIEVADSEEEYEESGGAEKINEGIKVAELEEAIGDSGDASKSFEGINAAEPEEASGEPGDSGMSIEVISVAESDEASMELGHAGATRKGIKAAASEEASVESISADKSMGSVSDDAPTSSSKPKNEAVIPSTPIPDVVCDSCSDSETEVKIEEFSKRVISPLS</sequence>
<keyword evidence="2" id="KW-0645">Protease</keyword>
<dbReference type="GO" id="GO:0006508">
    <property type="term" value="P:proteolysis"/>
    <property type="evidence" value="ECO:0007669"/>
    <property type="project" value="UniProtKB-KW"/>
</dbReference>
<protein>
    <recommendedName>
        <fullName evidence="6">Ubiquitin-like protease family profile domain-containing protein</fullName>
    </recommendedName>
</protein>
<dbReference type="GO" id="GO:0008234">
    <property type="term" value="F:cysteine-type peptidase activity"/>
    <property type="evidence" value="ECO:0007669"/>
    <property type="project" value="UniProtKB-KW"/>
</dbReference>
<dbReference type="Pfam" id="PF02902">
    <property type="entry name" value="Peptidase_C48"/>
    <property type="match status" value="1"/>
</dbReference>
<feature type="region of interest" description="Disordered" evidence="5">
    <location>
        <begin position="1"/>
        <end position="33"/>
    </location>
</feature>
<evidence type="ECO:0000313" key="7">
    <source>
        <dbReference type="EMBL" id="CAL5056092.1"/>
    </source>
</evidence>
<dbReference type="EMBL" id="OZ075114">
    <property type="protein sequence ID" value="CAL5056092.1"/>
    <property type="molecule type" value="Genomic_DNA"/>
</dbReference>
<feature type="domain" description="Ubiquitin-like protease family profile" evidence="6">
    <location>
        <begin position="100"/>
        <end position="283"/>
    </location>
</feature>
<accession>A0ABC9EFA5</accession>
<feature type="region of interest" description="Disordered" evidence="5">
    <location>
        <begin position="411"/>
        <end position="515"/>
    </location>
</feature>
<dbReference type="InterPro" id="IPR038765">
    <property type="entry name" value="Papain-like_cys_pep_sf"/>
</dbReference>
<evidence type="ECO:0000256" key="3">
    <source>
        <dbReference type="ARBA" id="ARBA00022801"/>
    </source>
</evidence>
<dbReference type="Gene3D" id="3.30.310.130">
    <property type="entry name" value="Ubiquitin-related"/>
    <property type="match status" value="1"/>
</dbReference>
<keyword evidence="4" id="KW-0788">Thiol protease</keyword>
<name>A0ABC9EFA5_9POAL</name>
<feature type="compositionally biased region" description="Polar residues" evidence="5">
    <location>
        <begin position="1"/>
        <end position="10"/>
    </location>
</feature>
<dbReference type="AlphaFoldDB" id="A0ABC9EFA5"/>
<keyword evidence="8" id="KW-1185">Reference proteome</keyword>
<dbReference type="Gene3D" id="1.10.418.20">
    <property type="match status" value="1"/>
</dbReference>
<dbReference type="InterPro" id="IPR003653">
    <property type="entry name" value="Peptidase_C48_C"/>
</dbReference>
<organism evidence="7 8">
    <name type="scientific">Urochloa decumbens</name>
    <dbReference type="NCBI Taxonomy" id="240449"/>
    <lineage>
        <taxon>Eukaryota</taxon>
        <taxon>Viridiplantae</taxon>
        <taxon>Streptophyta</taxon>
        <taxon>Embryophyta</taxon>
        <taxon>Tracheophyta</taxon>
        <taxon>Spermatophyta</taxon>
        <taxon>Magnoliopsida</taxon>
        <taxon>Liliopsida</taxon>
        <taxon>Poales</taxon>
        <taxon>Poaceae</taxon>
        <taxon>PACMAD clade</taxon>
        <taxon>Panicoideae</taxon>
        <taxon>Panicodae</taxon>
        <taxon>Paniceae</taxon>
        <taxon>Melinidinae</taxon>
        <taxon>Urochloa</taxon>
    </lineage>
</organism>
<comment type="similarity">
    <text evidence="1">Belongs to the peptidase C48 family.</text>
</comment>
<feature type="region of interest" description="Disordered" evidence="5">
    <location>
        <begin position="333"/>
        <end position="398"/>
    </location>
</feature>
<dbReference type="PANTHER" id="PTHR46915">
    <property type="entry name" value="UBIQUITIN-LIKE PROTEASE 4-RELATED"/>
    <property type="match status" value="1"/>
</dbReference>
<evidence type="ECO:0000256" key="2">
    <source>
        <dbReference type="ARBA" id="ARBA00022670"/>
    </source>
</evidence>
<reference evidence="7" key="1">
    <citation type="submission" date="2024-10" db="EMBL/GenBank/DDBJ databases">
        <authorList>
            <person name="Ryan C."/>
        </authorList>
    </citation>
    <scope>NUCLEOTIDE SEQUENCE [LARGE SCALE GENOMIC DNA]</scope>
</reference>